<dbReference type="InterPro" id="IPR017972">
    <property type="entry name" value="Cyt_P450_CS"/>
</dbReference>
<dbReference type="InterPro" id="IPR036396">
    <property type="entry name" value="Cyt_P450_sf"/>
</dbReference>
<feature type="binding site" description="axial binding residue" evidence="7">
    <location>
        <position position="368"/>
    </location>
    <ligand>
        <name>heme</name>
        <dbReference type="ChEBI" id="CHEBI:30413"/>
    </ligand>
    <ligandPart>
        <name>Fe</name>
        <dbReference type="ChEBI" id="CHEBI:18248"/>
    </ligandPart>
</feature>
<gene>
    <name evidence="9" type="ORF">CYLTODRAFT_375612</name>
</gene>
<evidence type="ECO:0000256" key="8">
    <source>
        <dbReference type="RuleBase" id="RU000461"/>
    </source>
</evidence>
<evidence type="ECO:0000256" key="1">
    <source>
        <dbReference type="ARBA" id="ARBA00001971"/>
    </source>
</evidence>
<keyword evidence="7 8" id="KW-0349">Heme</keyword>
<evidence type="ECO:0000313" key="9">
    <source>
        <dbReference type="EMBL" id="KIY67663.1"/>
    </source>
</evidence>
<keyword evidence="6 7" id="KW-0408">Iron</keyword>
<dbReference type="GO" id="GO:0005506">
    <property type="term" value="F:iron ion binding"/>
    <property type="evidence" value="ECO:0007669"/>
    <property type="project" value="InterPro"/>
</dbReference>
<evidence type="ECO:0000256" key="5">
    <source>
        <dbReference type="ARBA" id="ARBA00023002"/>
    </source>
</evidence>
<comment type="cofactor">
    <cofactor evidence="1 7">
        <name>heme</name>
        <dbReference type="ChEBI" id="CHEBI:30413"/>
    </cofactor>
</comment>
<name>A0A0D7BAT4_9AGAR</name>
<comment type="similarity">
    <text evidence="3 8">Belongs to the cytochrome P450 family.</text>
</comment>
<organism evidence="9 10">
    <name type="scientific">Cylindrobasidium torrendii FP15055 ss-10</name>
    <dbReference type="NCBI Taxonomy" id="1314674"/>
    <lineage>
        <taxon>Eukaryota</taxon>
        <taxon>Fungi</taxon>
        <taxon>Dikarya</taxon>
        <taxon>Basidiomycota</taxon>
        <taxon>Agaricomycotina</taxon>
        <taxon>Agaricomycetes</taxon>
        <taxon>Agaricomycetidae</taxon>
        <taxon>Agaricales</taxon>
        <taxon>Marasmiineae</taxon>
        <taxon>Physalacriaceae</taxon>
        <taxon>Cylindrobasidium</taxon>
    </lineage>
</organism>
<dbReference type="GO" id="GO:0020037">
    <property type="term" value="F:heme binding"/>
    <property type="evidence" value="ECO:0007669"/>
    <property type="project" value="InterPro"/>
</dbReference>
<dbReference type="Gene3D" id="1.10.630.10">
    <property type="entry name" value="Cytochrome P450"/>
    <property type="match status" value="1"/>
</dbReference>
<dbReference type="PANTHER" id="PTHR24305">
    <property type="entry name" value="CYTOCHROME P450"/>
    <property type="match status" value="1"/>
</dbReference>
<dbReference type="Pfam" id="PF00067">
    <property type="entry name" value="p450"/>
    <property type="match status" value="1"/>
</dbReference>
<evidence type="ECO:0000256" key="4">
    <source>
        <dbReference type="ARBA" id="ARBA00022723"/>
    </source>
</evidence>
<dbReference type="PANTHER" id="PTHR24305:SF157">
    <property type="entry name" value="N-ACETYLTRYPTOPHAN 6-HYDROXYLASE IVOC-RELATED"/>
    <property type="match status" value="1"/>
</dbReference>
<dbReference type="InterPro" id="IPR002401">
    <property type="entry name" value="Cyt_P450_E_grp-I"/>
</dbReference>
<dbReference type="STRING" id="1314674.A0A0D7BAT4"/>
<evidence type="ECO:0000256" key="3">
    <source>
        <dbReference type="ARBA" id="ARBA00010617"/>
    </source>
</evidence>
<dbReference type="InterPro" id="IPR001128">
    <property type="entry name" value="Cyt_P450"/>
</dbReference>
<evidence type="ECO:0000256" key="2">
    <source>
        <dbReference type="ARBA" id="ARBA00005179"/>
    </source>
</evidence>
<reference evidence="9 10" key="1">
    <citation type="journal article" date="2015" name="Fungal Genet. Biol.">
        <title>Evolution of novel wood decay mechanisms in Agaricales revealed by the genome sequences of Fistulina hepatica and Cylindrobasidium torrendii.</title>
        <authorList>
            <person name="Floudas D."/>
            <person name="Held B.W."/>
            <person name="Riley R."/>
            <person name="Nagy L.G."/>
            <person name="Koehler G."/>
            <person name="Ransdell A.S."/>
            <person name="Younus H."/>
            <person name="Chow J."/>
            <person name="Chiniquy J."/>
            <person name="Lipzen A."/>
            <person name="Tritt A."/>
            <person name="Sun H."/>
            <person name="Haridas S."/>
            <person name="LaButti K."/>
            <person name="Ohm R.A."/>
            <person name="Kues U."/>
            <person name="Blanchette R.A."/>
            <person name="Grigoriev I.V."/>
            <person name="Minto R.E."/>
            <person name="Hibbett D.S."/>
        </authorList>
    </citation>
    <scope>NUCLEOTIDE SEQUENCE [LARGE SCALE GENOMIC DNA]</scope>
    <source>
        <strain evidence="9 10">FP15055 ss-10</strain>
    </source>
</reference>
<dbReference type="InterPro" id="IPR050121">
    <property type="entry name" value="Cytochrome_P450_monoxygenase"/>
</dbReference>
<dbReference type="GO" id="GO:0004497">
    <property type="term" value="F:monooxygenase activity"/>
    <property type="evidence" value="ECO:0007669"/>
    <property type="project" value="UniProtKB-KW"/>
</dbReference>
<dbReference type="GO" id="GO:0016705">
    <property type="term" value="F:oxidoreductase activity, acting on paired donors, with incorporation or reduction of molecular oxygen"/>
    <property type="evidence" value="ECO:0007669"/>
    <property type="project" value="InterPro"/>
</dbReference>
<keyword evidence="10" id="KW-1185">Reference proteome</keyword>
<evidence type="ECO:0000313" key="10">
    <source>
        <dbReference type="Proteomes" id="UP000054007"/>
    </source>
</evidence>
<sequence length="426" mass="48962">MLPHLHDLHKLYGPVVRVRPNMLHFSKRAAYMDIYKMGTTLTKDPWFYNCFNLPESSFGFLDPRKHRERKEILNPFFHRKAILKLEHVLQETVDHLVDRLGSTPDVPIDCYYAFRAAAMDVITSYFFGQTLGCLDTPGFTHELLVSVSTLIKSFWISKWFPIIGIVLSRLPEWVVVKMDPRLRITFDMRDMLARQIDNFMSNPAAASSNEKHQRPSRNSLLNESQLLVQAGSDTIGIASYVGLFHALNTPRVYRALRAELDAALPDKEQSYTLRQLEELPYLTAYIKEALRVAQGIVSPLPRIAQRDMIIGGYPVPKGTSVAMAAPFVHNDPDIFESPEEFRPERWLTPESAELENSIVAFSRGARQCLGINLAWAEMYLIFGNVFRRLDFEMHNTSIEDFSHTKDFFSPVLRGRHLHALVRPRKE</sequence>
<keyword evidence="8" id="KW-0503">Monooxygenase</keyword>
<dbReference type="EMBL" id="KN880520">
    <property type="protein sequence ID" value="KIY67663.1"/>
    <property type="molecule type" value="Genomic_DNA"/>
</dbReference>
<dbReference type="CDD" id="cd11062">
    <property type="entry name" value="CYP58-like"/>
    <property type="match status" value="1"/>
</dbReference>
<dbReference type="PRINTS" id="PR00463">
    <property type="entry name" value="EP450I"/>
</dbReference>
<dbReference type="Proteomes" id="UP000054007">
    <property type="component" value="Unassembled WGS sequence"/>
</dbReference>
<keyword evidence="5 8" id="KW-0560">Oxidoreductase</keyword>
<evidence type="ECO:0000256" key="7">
    <source>
        <dbReference type="PIRSR" id="PIRSR602401-1"/>
    </source>
</evidence>
<proteinExistence type="inferred from homology"/>
<dbReference type="SUPFAM" id="SSF48264">
    <property type="entry name" value="Cytochrome P450"/>
    <property type="match status" value="1"/>
</dbReference>
<comment type="pathway">
    <text evidence="2">Secondary metabolite biosynthesis.</text>
</comment>
<protein>
    <submittedName>
        <fullName evidence="9">Cytochrome P450</fullName>
    </submittedName>
</protein>
<accession>A0A0D7BAT4</accession>
<evidence type="ECO:0000256" key="6">
    <source>
        <dbReference type="ARBA" id="ARBA00023004"/>
    </source>
</evidence>
<keyword evidence="4 7" id="KW-0479">Metal-binding</keyword>
<dbReference type="OrthoDB" id="1470350at2759"/>
<dbReference type="PROSITE" id="PS00086">
    <property type="entry name" value="CYTOCHROME_P450"/>
    <property type="match status" value="1"/>
</dbReference>
<dbReference type="AlphaFoldDB" id="A0A0D7BAT4"/>